<gene>
    <name evidence="2" type="ORF">KC19_6G185700</name>
</gene>
<evidence type="ECO:0000313" key="3">
    <source>
        <dbReference type="Proteomes" id="UP000822688"/>
    </source>
</evidence>
<feature type="region of interest" description="Disordered" evidence="1">
    <location>
        <begin position="147"/>
        <end position="212"/>
    </location>
</feature>
<dbReference type="EMBL" id="CM026427">
    <property type="protein sequence ID" value="KAG0570761.1"/>
    <property type="molecule type" value="Genomic_DNA"/>
</dbReference>
<feature type="compositionally biased region" description="Low complexity" evidence="1">
    <location>
        <begin position="189"/>
        <end position="212"/>
    </location>
</feature>
<name>A0A8T0HG73_CERPU</name>
<keyword evidence="3" id="KW-1185">Reference proteome</keyword>
<feature type="region of interest" description="Disordered" evidence="1">
    <location>
        <begin position="29"/>
        <end position="67"/>
    </location>
</feature>
<evidence type="ECO:0000313" key="2">
    <source>
        <dbReference type="EMBL" id="KAG0570761.1"/>
    </source>
</evidence>
<reference evidence="2 3" key="1">
    <citation type="submission" date="2020-06" db="EMBL/GenBank/DDBJ databases">
        <title>WGS assembly of Ceratodon purpureus strain R40.</title>
        <authorList>
            <person name="Carey S.B."/>
            <person name="Jenkins J."/>
            <person name="Shu S."/>
            <person name="Lovell J.T."/>
            <person name="Sreedasyam A."/>
            <person name="Maumus F."/>
            <person name="Tiley G.P."/>
            <person name="Fernandez-Pozo N."/>
            <person name="Barry K."/>
            <person name="Chen C."/>
            <person name="Wang M."/>
            <person name="Lipzen A."/>
            <person name="Daum C."/>
            <person name="Saski C.A."/>
            <person name="Payton A.C."/>
            <person name="Mcbreen J.C."/>
            <person name="Conrad R.E."/>
            <person name="Kollar L.M."/>
            <person name="Olsson S."/>
            <person name="Huttunen S."/>
            <person name="Landis J.B."/>
            <person name="Wickett N.J."/>
            <person name="Johnson M.G."/>
            <person name="Rensing S.A."/>
            <person name="Grimwood J."/>
            <person name="Schmutz J."/>
            <person name="Mcdaniel S.F."/>
        </authorList>
    </citation>
    <scope>NUCLEOTIDE SEQUENCE [LARGE SCALE GENOMIC DNA]</scope>
    <source>
        <strain evidence="2 3">R40</strain>
    </source>
</reference>
<evidence type="ECO:0000256" key="1">
    <source>
        <dbReference type="SAM" id="MobiDB-lite"/>
    </source>
</evidence>
<accession>A0A8T0HG73</accession>
<feature type="region of interest" description="Disordered" evidence="1">
    <location>
        <begin position="100"/>
        <end position="124"/>
    </location>
</feature>
<feature type="compositionally biased region" description="Low complexity" evidence="1">
    <location>
        <begin position="107"/>
        <end position="118"/>
    </location>
</feature>
<dbReference type="AlphaFoldDB" id="A0A8T0HG73"/>
<feature type="compositionally biased region" description="Pro residues" evidence="1">
    <location>
        <begin position="154"/>
        <end position="165"/>
    </location>
</feature>
<dbReference type="Proteomes" id="UP000822688">
    <property type="component" value="Chromosome 6"/>
</dbReference>
<sequence length="212" mass="23848">MSLSTINLSASIQSGLLLQRKIPSIHIKNTNIQRRKNTTHHHKKTEKKPINRSNQRQCAPTPASETRLTPQSFELDRTRRALQINGSSPAVKPALVLPLSKSQGQHSTPLPTPSTRPSWAQQDAPPLRRLQICYYTITIKPSQNTRFSWYLRPSPSPTPIPPPQKNPKKPNNQTPKFHHPKSPFSNPINHPTNTTSHHLTSLHLITPSNTPT</sequence>
<proteinExistence type="predicted"/>
<feature type="compositionally biased region" description="Basic residues" evidence="1">
    <location>
        <begin position="33"/>
        <end position="46"/>
    </location>
</feature>
<protein>
    <submittedName>
        <fullName evidence="2">Uncharacterized protein</fullName>
    </submittedName>
</protein>
<organism evidence="2 3">
    <name type="scientific">Ceratodon purpureus</name>
    <name type="common">Fire moss</name>
    <name type="synonym">Dicranum purpureum</name>
    <dbReference type="NCBI Taxonomy" id="3225"/>
    <lineage>
        <taxon>Eukaryota</taxon>
        <taxon>Viridiplantae</taxon>
        <taxon>Streptophyta</taxon>
        <taxon>Embryophyta</taxon>
        <taxon>Bryophyta</taxon>
        <taxon>Bryophytina</taxon>
        <taxon>Bryopsida</taxon>
        <taxon>Dicranidae</taxon>
        <taxon>Pseudoditrichales</taxon>
        <taxon>Ditrichaceae</taxon>
        <taxon>Ceratodon</taxon>
    </lineage>
</organism>
<feature type="compositionally biased region" description="Polar residues" evidence="1">
    <location>
        <begin position="51"/>
        <end position="67"/>
    </location>
</feature>
<comment type="caution">
    <text evidence="2">The sequence shown here is derived from an EMBL/GenBank/DDBJ whole genome shotgun (WGS) entry which is preliminary data.</text>
</comment>